<gene>
    <name evidence="2" type="ORF">RC083_03195</name>
</gene>
<dbReference type="GO" id="GO:0003746">
    <property type="term" value="F:translation elongation factor activity"/>
    <property type="evidence" value="ECO:0007669"/>
    <property type="project" value="UniProtKB-KW"/>
</dbReference>
<reference evidence="2 3" key="1">
    <citation type="submission" date="2023-08" db="EMBL/GenBank/DDBJ databases">
        <title>Pseudoalteromonas haloplanktis LL1 genome.</title>
        <authorList>
            <person name="Wu S."/>
        </authorList>
    </citation>
    <scope>NUCLEOTIDE SEQUENCE [LARGE SCALE GENOMIC DNA]</scope>
    <source>
        <strain evidence="2 3">LL1</strain>
    </source>
</reference>
<dbReference type="InterPro" id="IPR001437">
    <property type="entry name" value="Tscrpt_elong_fac_GreA/B_C"/>
</dbReference>
<evidence type="ECO:0000313" key="2">
    <source>
        <dbReference type="EMBL" id="MDQ9090597.1"/>
    </source>
</evidence>
<dbReference type="EMBL" id="JAVIFY010000002">
    <property type="protein sequence ID" value="MDQ9090597.1"/>
    <property type="molecule type" value="Genomic_DNA"/>
</dbReference>
<keyword evidence="2" id="KW-0251">Elongation factor</keyword>
<name>A0ABU1BAG3_PSEHA</name>
<feature type="domain" description="Transcription elongation factor GreA/GreB C-terminal" evidence="1">
    <location>
        <begin position="80"/>
        <end position="158"/>
    </location>
</feature>
<dbReference type="RefSeq" id="WP_016707279.1">
    <property type="nucleotide sequence ID" value="NZ_JAVIFY010000002.1"/>
</dbReference>
<dbReference type="Gene3D" id="3.10.50.30">
    <property type="entry name" value="Transcription elongation factor, GreA/GreB, C-terminal domain"/>
    <property type="match status" value="1"/>
</dbReference>
<proteinExistence type="predicted"/>
<evidence type="ECO:0000259" key="1">
    <source>
        <dbReference type="Pfam" id="PF01272"/>
    </source>
</evidence>
<accession>A0ABU1BAG3</accession>
<organism evidence="2 3">
    <name type="scientific">Pseudoalteromonas haloplanktis</name>
    <name type="common">Alteromonas haloplanktis</name>
    <dbReference type="NCBI Taxonomy" id="228"/>
    <lineage>
        <taxon>Bacteria</taxon>
        <taxon>Pseudomonadati</taxon>
        <taxon>Pseudomonadota</taxon>
        <taxon>Gammaproteobacteria</taxon>
        <taxon>Alteromonadales</taxon>
        <taxon>Pseudoalteromonadaceae</taxon>
        <taxon>Pseudoalteromonas</taxon>
    </lineage>
</organism>
<keyword evidence="3" id="KW-1185">Reference proteome</keyword>
<evidence type="ECO:0000313" key="3">
    <source>
        <dbReference type="Proteomes" id="UP001226574"/>
    </source>
</evidence>
<protein>
    <submittedName>
        <fullName evidence="2">GreA/GreB family elongation factor</fullName>
    </submittedName>
</protein>
<comment type="caution">
    <text evidence="2">The sequence shown here is derived from an EMBL/GenBank/DDBJ whole genome shotgun (WGS) entry which is preliminary data.</text>
</comment>
<dbReference type="Proteomes" id="UP001226574">
    <property type="component" value="Unassembled WGS sequence"/>
</dbReference>
<keyword evidence="2" id="KW-0648">Protein biosynthesis</keyword>
<dbReference type="SUPFAM" id="SSF54534">
    <property type="entry name" value="FKBP-like"/>
    <property type="match status" value="1"/>
</dbReference>
<sequence length="158" mass="17433">MNKNHVIECLRFALEAQLATAQAAAKTAYDTAIHEENIAENKYDTLGLEAAYLAQGQAERVNDCHLSIIEFEKAFKTPTSKQVTIGSLVCICDEDENLKWYFIGPLSGGLSIKIKNTLVYVLTPQSPLGKLLINKQQNDELSFTVANNTTLLEIISIS</sequence>
<dbReference type="InterPro" id="IPR036953">
    <property type="entry name" value="GreA/GreB_C_sf"/>
</dbReference>
<dbReference type="Pfam" id="PF01272">
    <property type="entry name" value="GreA_GreB"/>
    <property type="match status" value="1"/>
</dbReference>